<dbReference type="Proteomes" id="UP000217301">
    <property type="component" value="Chromosome"/>
</dbReference>
<reference evidence="2 4" key="3">
    <citation type="submission" date="2018-06" db="EMBL/GenBank/DDBJ databases">
        <authorList>
            <consortium name="Pathogen Informatics"/>
            <person name="Doyle S."/>
        </authorList>
    </citation>
    <scope>NUCLEOTIDE SEQUENCE [LARGE SCALE GENOMIC DNA]</scope>
    <source>
        <strain evidence="2 4">NCTC11653</strain>
    </source>
</reference>
<dbReference type="RefSeq" id="WP_002678306.1">
    <property type="nucleotide sequence ID" value="NZ_CP022385.1"/>
</dbReference>
<keyword evidence="3" id="KW-1185">Reference proteome</keyword>
<evidence type="ECO:0000313" key="2">
    <source>
        <dbReference type="EMBL" id="SQA76288.1"/>
    </source>
</evidence>
<proteinExistence type="predicted"/>
<dbReference type="Proteomes" id="UP000249902">
    <property type="component" value="Unassembled WGS sequence"/>
</dbReference>
<protein>
    <submittedName>
        <fullName evidence="2">Uncharacterized protein</fullName>
    </submittedName>
</protein>
<name>A0AAX2IEV9_CAPSP</name>
<evidence type="ECO:0000313" key="4">
    <source>
        <dbReference type="Proteomes" id="UP000249902"/>
    </source>
</evidence>
<dbReference type="EMBL" id="CP022385">
    <property type="protein sequence ID" value="ATA84984.1"/>
    <property type="molecule type" value="Genomic_DNA"/>
</dbReference>
<reference evidence="1" key="1">
    <citation type="journal article" date="2017" name="Genome Announc.">
        <title>Twelve Complete Reference Genomes of Clinical Isolates in the Capnocytophaga Genus.</title>
        <authorList>
            <person name="Villarma A."/>
            <person name="Gulvik C.A."/>
            <person name="Rowe L.A."/>
            <person name="Sheth M."/>
            <person name="Juieng P."/>
            <person name="Nicholson A.C."/>
            <person name="Loparev V.N."/>
            <person name="McQuiston J.R."/>
        </authorList>
    </citation>
    <scope>NUCLEOTIDE SEQUENCE</scope>
    <source>
        <strain evidence="1">KC1668</strain>
    </source>
</reference>
<organism evidence="2 4">
    <name type="scientific">Capnocytophaga sputigena</name>
    <dbReference type="NCBI Taxonomy" id="1019"/>
    <lineage>
        <taxon>Bacteria</taxon>
        <taxon>Pseudomonadati</taxon>
        <taxon>Bacteroidota</taxon>
        <taxon>Flavobacteriia</taxon>
        <taxon>Flavobacteriales</taxon>
        <taxon>Flavobacteriaceae</taxon>
        <taxon>Capnocytophaga</taxon>
    </lineage>
</organism>
<gene>
    <name evidence="1" type="ORF">CGC55_10965</name>
    <name evidence="2" type="ORF">NCTC11653_02212</name>
</gene>
<evidence type="ECO:0000313" key="1">
    <source>
        <dbReference type="EMBL" id="ATA84984.1"/>
    </source>
</evidence>
<dbReference type="KEGG" id="cspu:CGC55_10965"/>
<evidence type="ECO:0000313" key="3">
    <source>
        <dbReference type="Proteomes" id="UP000217301"/>
    </source>
</evidence>
<dbReference type="EMBL" id="UAVP01000009">
    <property type="protein sequence ID" value="SQA76288.1"/>
    <property type="molecule type" value="Genomic_DNA"/>
</dbReference>
<sequence length="550" mass="62073">MKQWIYYIILLFSILNAYAQELDLENIAKDRKFRVSGGVNADTMYFHTSSEQNPNPFTYMLTGTLNFSFMTFSMPLSYSITNQGDAFTYKVPFDFNRLSIAPKYKWVKLYIGDHSLSYSPYTLGGHPFRGGGIELTPPGLFKFYAMGGRLLKAVEADSTTGQIPVYRRWGGGGKIRFEQEKYKIETIGFYAKDEASSLKNPTTLLPKSNIVTSIKFEAQLITNLSWEIEYAFSWLKDHIPAQVSDSIAATASQSLNKALNVRLNYQIGKTALGIVYENVDPTYQTLGAMYFNNDLENIGFTFARPFFGDRLTVASQIGYQRDNLKEQKNQTSVRLVGNVNATFKASEQLTFSGSYSNFSTTTNRRLNQFDYINHPNMNPADTLSYRQLSQMGNLNANYIFGKENNQNINLNYSIAGQANEQGGIIRKGQANTVQNVNLSHSIAFPIAITLNTSVNYTRNDAGALHSNIYGSSVAIAKKFFEDKLSSSLGGLYNQTEDNNKNNRVWGIKCNAGYTLLEKHNFSLYAVQMWRDTSQGNNRDLTLNFNYSYNF</sequence>
<dbReference type="AlphaFoldDB" id="A0AAX2IEV9"/>
<accession>A0AAX2IEV9</accession>
<reference evidence="3" key="2">
    <citation type="submission" date="2017-06" db="EMBL/GenBank/DDBJ databases">
        <title>Capnocytophaga spp. assemblies.</title>
        <authorList>
            <person name="Gulvik C.A."/>
        </authorList>
    </citation>
    <scope>NUCLEOTIDE SEQUENCE [LARGE SCALE GENOMIC DNA]</scope>
    <source>
        <strain evidence="3">KC1668</strain>
    </source>
</reference>